<organism evidence="3">
    <name type="scientific">Candidatus Kentrum eta</name>
    <dbReference type="NCBI Taxonomy" id="2126337"/>
    <lineage>
        <taxon>Bacteria</taxon>
        <taxon>Pseudomonadati</taxon>
        <taxon>Pseudomonadota</taxon>
        <taxon>Gammaproteobacteria</taxon>
        <taxon>Candidatus Kentrum</taxon>
    </lineage>
</organism>
<name>A0A450UBF0_9GAMM</name>
<sequence length="444" mass="51041">MNHRLPQTLRILPLLLGLHGLSAQARGESEFGEFSFDVEAFEPKFFEFNGYMEVEPSYQRSNQDGALYRLQFLDQQDDLQDDIEKLLGTVELEARVRKGIASLNLQTHSEGTWSYQGDLEDHELYQGHLSLQPTPGLAIDVGKKAMLWGKGYSWNPVAFVETPKDTSDPDAAREGLWIASFDWVKRFNDGPLRTVAFTPMILPVHSEINDDFGEEGHNNLAAKLYLLYRDTDIDFMYLGNGSRSSRFGMDFSGNLLPNFEVHGELAYFTDVQHRTITPDCQEGPINEVDEVSYLLGARYRTEDDITMILEYYLNGLGNEEEVQKQYYRCVHEAWETGLTQLPLPNSEEDFSADSFTDQNPMREYLNLRAWWDNPFDILYFTPSISVFRNLDDHSMSVTTNLEYTGFENWELTASAVFSDLGDTLDEWGEKPGIYKLQFTAKYYF</sequence>
<dbReference type="EMBL" id="CAADFJ010000005">
    <property type="protein sequence ID" value="VFJ96220.1"/>
    <property type="molecule type" value="Genomic_DNA"/>
</dbReference>
<feature type="chain" id="PRO_5036113408" evidence="1">
    <location>
        <begin position="26"/>
        <end position="444"/>
    </location>
</feature>
<keyword evidence="1" id="KW-0732">Signal</keyword>
<evidence type="ECO:0000313" key="2">
    <source>
        <dbReference type="EMBL" id="VFJ87821.1"/>
    </source>
</evidence>
<gene>
    <name evidence="2" type="ORF">BECKH772A_GA0070896_1000526</name>
    <name evidence="3" type="ORF">BECKH772B_GA0070898_1000526</name>
    <name evidence="4" type="ORF">BECKH772C_GA0070978_1000526</name>
</gene>
<evidence type="ECO:0000313" key="3">
    <source>
        <dbReference type="EMBL" id="VFJ89530.1"/>
    </source>
</evidence>
<reference evidence="3" key="1">
    <citation type="submission" date="2019-02" db="EMBL/GenBank/DDBJ databases">
        <authorList>
            <person name="Gruber-Vodicka R. H."/>
            <person name="Seah K. B. B."/>
        </authorList>
    </citation>
    <scope>NUCLEOTIDE SEQUENCE</scope>
    <source>
        <strain evidence="4">BECK_SA2B12</strain>
        <strain evidence="2">BECK_SA2B15</strain>
        <strain evidence="3">BECK_SA2B20</strain>
    </source>
</reference>
<dbReference type="EMBL" id="CAADFG010000005">
    <property type="protein sequence ID" value="VFJ87821.1"/>
    <property type="molecule type" value="Genomic_DNA"/>
</dbReference>
<evidence type="ECO:0000256" key="1">
    <source>
        <dbReference type="SAM" id="SignalP"/>
    </source>
</evidence>
<protein>
    <submittedName>
        <fullName evidence="3">Uncharacterized protein</fullName>
    </submittedName>
</protein>
<dbReference type="AlphaFoldDB" id="A0A450UBF0"/>
<accession>A0A450UBF0</accession>
<evidence type="ECO:0000313" key="4">
    <source>
        <dbReference type="EMBL" id="VFJ96220.1"/>
    </source>
</evidence>
<dbReference type="EMBL" id="CAADFI010000005">
    <property type="protein sequence ID" value="VFJ89530.1"/>
    <property type="molecule type" value="Genomic_DNA"/>
</dbReference>
<feature type="signal peptide" evidence="1">
    <location>
        <begin position="1"/>
        <end position="25"/>
    </location>
</feature>
<proteinExistence type="predicted"/>